<proteinExistence type="predicted"/>
<dbReference type="KEGG" id="osn:118768404"/>
<evidence type="ECO:0000313" key="2">
    <source>
        <dbReference type="RefSeq" id="XP_036370683.1"/>
    </source>
</evidence>
<organism evidence="1 2">
    <name type="scientific">Octopus sinensis</name>
    <name type="common">East Asian common octopus</name>
    <dbReference type="NCBI Taxonomy" id="2607531"/>
    <lineage>
        <taxon>Eukaryota</taxon>
        <taxon>Metazoa</taxon>
        <taxon>Spiralia</taxon>
        <taxon>Lophotrochozoa</taxon>
        <taxon>Mollusca</taxon>
        <taxon>Cephalopoda</taxon>
        <taxon>Coleoidea</taxon>
        <taxon>Octopodiformes</taxon>
        <taxon>Octopoda</taxon>
        <taxon>Incirrata</taxon>
        <taxon>Octopodidae</taxon>
        <taxon>Octopus</taxon>
    </lineage>
</organism>
<dbReference type="Proteomes" id="UP000515154">
    <property type="component" value="Linkage group LG29"/>
</dbReference>
<gene>
    <name evidence="2" type="primary">LOC118768404</name>
</gene>
<protein>
    <submittedName>
        <fullName evidence="2">Uncharacterized protein LOC118768404</fullName>
    </submittedName>
</protein>
<reference evidence="2" key="1">
    <citation type="submission" date="2025-08" db="UniProtKB">
        <authorList>
            <consortium name="RefSeq"/>
        </authorList>
    </citation>
    <scope>IDENTIFICATION</scope>
</reference>
<dbReference type="RefSeq" id="XP_036370683.1">
    <property type="nucleotide sequence ID" value="XM_036514790.1"/>
</dbReference>
<sequence length="141" mass="16080">MINTSEKVLAEAELSNRSISRMLGIIKILPKTIPLEEQQVNVLYSNLGIGVSKVNQDSFDGLFYGVSYGTDETEANTQLFNHSYSDQQQDDIQTLSFISLPKSLPKHLEDEQRSTLARVVFYSMRNDKLYRVRNKTFLLSV</sequence>
<keyword evidence="1" id="KW-1185">Reference proteome</keyword>
<name>A0A7E6FSW0_9MOLL</name>
<evidence type="ECO:0000313" key="1">
    <source>
        <dbReference type="Proteomes" id="UP000515154"/>
    </source>
</evidence>
<accession>A0A7E6FSW0</accession>
<dbReference type="AlphaFoldDB" id="A0A7E6FSW0"/>